<dbReference type="RefSeq" id="WP_011844257.1">
    <property type="nucleotide sequence ID" value="NZ_CP109831.1"/>
</dbReference>
<evidence type="ECO:0000313" key="2">
    <source>
        <dbReference type="EMBL" id="UYU18755.1"/>
    </source>
</evidence>
<dbReference type="AlphaFoldDB" id="A0AAX3E9K6"/>
<dbReference type="KEGG" id="msum:OH143_01305"/>
<dbReference type="GeneID" id="4848039"/>
<dbReference type="InterPro" id="IPR051888">
    <property type="entry name" value="UPF0148_domain"/>
</dbReference>
<organism evidence="2 3">
    <name type="scientific">Methanoculleus submarinus</name>
    <dbReference type="NCBI Taxonomy" id="204050"/>
    <lineage>
        <taxon>Archaea</taxon>
        <taxon>Methanobacteriati</taxon>
        <taxon>Methanobacteriota</taxon>
        <taxon>Stenosarchaea group</taxon>
        <taxon>Methanomicrobia</taxon>
        <taxon>Methanomicrobiales</taxon>
        <taxon>Methanomicrobiaceae</taxon>
        <taxon>Methanoculleus</taxon>
    </lineage>
</organism>
<dbReference type="InterPro" id="IPR009563">
    <property type="entry name" value="SSSCA1"/>
</dbReference>
<gene>
    <name evidence="2" type="ORF">OH143_01305</name>
</gene>
<evidence type="ECO:0000313" key="3">
    <source>
        <dbReference type="Proteomes" id="UP001156196"/>
    </source>
</evidence>
<dbReference type="EMBL" id="CP109831">
    <property type="protein sequence ID" value="UYU18755.1"/>
    <property type="molecule type" value="Genomic_DNA"/>
</dbReference>
<dbReference type="Pfam" id="PF06677">
    <property type="entry name" value="Auto_anti-p27"/>
    <property type="match status" value="1"/>
</dbReference>
<dbReference type="PANTHER" id="PTHR16537:SF1">
    <property type="entry name" value="PROTEIN ZNRD2"/>
    <property type="match status" value="1"/>
</dbReference>
<dbReference type="GeneID" id="76729487"/>
<evidence type="ECO:0000256" key="1">
    <source>
        <dbReference type="SAM" id="MobiDB-lite"/>
    </source>
</evidence>
<proteinExistence type="predicted"/>
<accession>A0AAX3E9K6</accession>
<sequence>MTADQADEVMAGYLLKGGKMLAKSCKVCGYPLFEYKGETQCVVCPLAASEEPLPTPEPPAPAPESGRSPAPAPAAREEPQGEAAVEIERTIVHLCERIREEQRPEECLTLMKAVERGARALARLGQR</sequence>
<feature type="compositionally biased region" description="Pro residues" evidence="1">
    <location>
        <begin position="53"/>
        <end position="62"/>
    </location>
</feature>
<protein>
    <recommendedName>
        <fullName evidence="4">Sjogrens syndrome scleroderma autoantigen 1</fullName>
    </recommendedName>
</protein>
<keyword evidence="3" id="KW-1185">Reference proteome</keyword>
<dbReference type="Proteomes" id="UP001156196">
    <property type="component" value="Chromosome"/>
</dbReference>
<evidence type="ECO:0008006" key="4">
    <source>
        <dbReference type="Google" id="ProtNLM"/>
    </source>
</evidence>
<feature type="region of interest" description="Disordered" evidence="1">
    <location>
        <begin position="49"/>
        <end position="83"/>
    </location>
</feature>
<name>A0AAX3E9K6_9EURY</name>
<dbReference type="PANTHER" id="PTHR16537">
    <property type="entry name" value="SJOEGREN SYNDROME/SCLERODERMA AUTOANTIGEN 1"/>
    <property type="match status" value="1"/>
</dbReference>
<reference evidence="2" key="1">
    <citation type="submission" date="2022-10" db="EMBL/GenBank/DDBJ databases">
        <title>Complete genome of Methanoculleus submarinus DSM 15122.</title>
        <authorList>
            <person name="Chen S.-C."/>
            <person name="Lai S.-J."/>
            <person name="You Y.-T."/>
        </authorList>
    </citation>
    <scope>NUCLEOTIDE SEQUENCE</scope>
    <source>
        <strain evidence="2">DSM 15122</strain>
    </source>
</reference>